<protein>
    <submittedName>
        <fullName evidence="1">Uncharacterized protein</fullName>
    </submittedName>
</protein>
<comment type="caution">
    <text evidence="1">The sequence shown here is derived from an EMBL/GenBank/DDBJ whole genome shotgun (WGS) entry which is preliminary data.</text>
</comment>
<keyword evidence="2" id="KW-1185">Reference proteome</keyword>
<evidence type="ECO:0000313" key="1">
    <source>
        <dbReference type="EMBL" id="PWI24983.1"/>
    </source>
</evidence>
<dbReference type="Proteomes" id="UP000245938">
    <property type="component" value="Unassembled WGS sequence"/>
</dbReference>
<evidence type="ECO:0000313" key="2">
    <source>
        <dbReference type="Proteomes" id="UP000245938"/>
    </source>
</evidence>
<dbReference type="RefSeq" id="WP_109306379.1">
    <property type="nucleotide sequence ID" value="NZ_BJUF01000004.1"/>
</dbReference>
<gene>
    <name evidence="1" type="ORF">DEX24_10435</name>
</gene>
<reference evidence="1 2" key="1">
    <citation type="submission" date="2018-05" db="EMBL/GenBank/DDBJ databases">
        <title>Kurthia sibirica genome sequence.</title>
        <authorList>
            <person name="Maclea K.S."/>
            <person name="Goen A.E."/>
        </authorList>
    </citation>
    <scope>NUCLEOTIDE SEQUENCE [LARGE SCALE GENOMIC DNA]</scope>
    <source>
        <strain evidence="1 2">ATCC 49154</strain>
    </source>
</reference>
<sequence length="94" mass="11113">MLSNEEMEQALKDIGIYVYDMERSKMIEVASTYGYEFENNVFVISPNFEIHTLRGIKNTLNHYGYPIDTMDNDEIYEAAAHHNFDTKDNLLWQR</sequence>
<name>A0A2U3AKE2_9BACL</name>
<dbReference type="EMBL" id="QFVR01000013">
    <property type="protein sequence ID" value="PWI24983.1"/>
    <property type="molecule type" value="Genomic_DNA"/>
</dbReference>
<proteinExistence type="predicted"/>
<organism evidence="1 2">
    <name type="scientific">Kurthia sibirica</name>
    <dbReference type="NCBI Taxonomy" id="202750"/>
    <lineage>
        <taxon>Bacteria</taxon>
        <taxon>Bacillati</taxon>
        <taxon>Bacillota</taxon>
        <taxon>Bacilli</taxon>
        <taxon>Bacillales</taxon>
        <taxon>Caryophanaceae</taxon>
        <taxon>Kurthia</taxon>
    </lineage>
</organism>
<dbReference type="AlphaFoldDB" id="A0A2U3AKE2"/>
<accession>A0A2U3AKE2</accession>